<dbReference type="GO" id="GO:0048027">
    <property type="term" value="F:mRNA 5'-UTR binding"/>
    <property type="evidence" value="ECO:0007669"/>
    <property type="project" value="UniProtKB-UniRule"/>
</dbReference>
<evidence type="ECO:0000256" key="5">
    <source>
        <dbReference type="HAMAP-Rule" id="MF_00167"/>
    </source>
</evidence>
<evidence type="ECO:0000256" key="3">
    <source>
        <dbReference type="ARBA" id="ARBA00022845"/>
    </source>
</evidence>
<dbReference type="FunFam" id="2.60.40.4380:FF:000002">
    <property type="entry name" value="Translational regulator CsrA"/>
    <property type="match status" value="1"/>
</dbReference>
<evidence type="ECO:0000313" key="6">
    <source>
        <dbReference type="EMBL" id="CAA9237358.1"/>
    </source>
</evidence>
<evidence type="ECO:0000256" key="2">
    <source>
        <dbReference type="ARBA" id="ARBA00022491"/>
    </source>
</evidence>
<dbReference type="HAMAP" id="MF_00167">
    <property type="entry name" value="CsrA"/>
    <property type="match status" value="1"/>
</dbReference>
<dbReference type="GO" id="GO:0006109">
    <property type="term" value="P:regulation of carbohydrate metabolic process"/>
    <property type="evidence" value="ECO:0007669"/>
    <property type="project" value="InterPro"/>
</dbReference>
<dbReference type="PANTHER" id="PTHR34984">
    <property type="entry name" value="CARBON STORAGE REGULATOR"/>
    <property type="match status" value="1"/>
</dbReference>
<dbReference type="SUPFAM" id="SSF117130">
    <property type="entry name" value="CsrA-like"/>
    <property type="match status" value="1"/>
</dbReference>
<dbReference type="GO" id="GO:0006402">
    <property type="term" value="P:mRNA catabolic process"/>
    <property type="evidence" value="ECO:0007669"/>
    <property type="project" value="InterPro"/>
</dbReference>
<keyword evidence="1 5" id="KW-0963">Cytoplasm</keyword>
<keyword evidence="3 5" id="KW-0810">Translation regulation</keyword>
<comment type="subcellular location">
    <subcellularLocation>
        <location evidence="5">Cytoplasm</location>
    </subcellularLocation>
</comment>
<dbReference type="NCBIfam" id="NF002469">
    <property type="entry name" value="PRK01712.1"/>
    <property type="match status" value="1"/>
</dbReference>
<keyword evidence="5" id="KW-1005">Bacterial flagellum biogenesis</keyword>
<gene>
    <name evidence="5" type="primary">csrA</name>
    <name evidence="6" type="ORF">AVDCRST_MAG63-1385</name>
</gene>
<name>A0A6J4I1H3_9BACT</name>
<dbReference type="GO" id="GO:1902208">
    <property type="term" value="P:regulation of bacterial-type flagellum assembly"/>
    <property type="evidence" value="ECO:0007669"/>
    <property type="project" value="UniProtKB-UniRule"/>
</dbReference>
<comment type="similarity">
    <text evidence="5">Belongs to the CsrA/RsmA family.</text>
</comment>
<evidence type="ECO:0000256" key="1">
    <source>
        <dbReference type="ARBA" id="ARBA00022490"/>
    </source>
</evidence>
<dbReference type="AlphaFoldDB" id="A0A6J4I1H3"/>
<dbReference type="PANTHER" id="PTHR34984:SF1">
    <property type="entry name" value="CARBON STORAGE REGULATOR"/>
    <property type="match status" value="1"/>
</dbReference>
<dbReference type="Pfam" id="PF02599">
    <property type="entry name" value="CsrA"/>
    <property type="match status" value="1"/>
</dbReference>
<dbReference type="GO" id="GO:0045947">
    <property type="term" value="P:negative regulation of translational initiation"/>
    <property type="evidence" value="ECO:0007669"/>
    <property type="project" value="UniProtKB-UniRule"/>
</dbReference>
<dbReference type="GO" id="GO:0044781">
    <property type="term" value="P:bacterial-type flagellum organization"/>
    <property type="evidence" value="ECO:0007669"/>
    <property type="project" value="UniProtKB-KW"/>
</dbReference>
<keyword evidence="4 5" id="KW-0694">RNA-binding</keyword>
<reference evidence="6" key="1">
    <citation type="submission" date="2020-02" db="EMBL/GenBank/DDBJ databases">
        <authorList>
            <person name="Meier V. D."/>
        </authorList>
    </citation>
    <scope>NUCLEOTIDE SEQUENCE</scope>
    <source>
        <strain evidence="6">AVDCRST_MAG63</strain>
    </source>
</reference>
<keyword evidence="2 5" id="KW-0678">Repressor</keyword>
<protein>
    <recommendedName>
        <fullName evidence="5">Translational regulator CsrA</fullName>
    </recommendedName>
</protein>
<proteinExistence type="inferred from homology"/>
<accession>A0A6J4I1H3</accession>
<dbReference type="InterPro" id="IPR036107">
    <property type="entry name" value="CsrA_sf"/>
</dbReference>
<dbReference type="Gene3D" id="2.60.40.4380">
    <property type="entry name" value="Translational regulator CsrA"/>
    <property type="match status" value="1"/>
</dbReference>
<dbReference type="InterPro" id="IPR003751">
    <property type="entry name" value="CsrA"/>
</dbReference>
<dbReference type="EMBL" id="CADCTO010000168">
    <property type="protein sequence ID" value="CAA9237358.1"/>
    <property type="molecule type" value="Genomic_DNA"/>
</dbReference>
<evidence type="ECO:0000256" key="4">
    <source>
        <dbReference type="ARBA" id="ARBA00022884"/>
    </source>
</evidence>
<dbReference type="GO" id="GO:0005829">
    <property type="term" value="C:cytosol"/>
    <property type="evidence" value="ECO:0007669"/>
    <property type="project" value="TreeGrafter"/>
</dbReference>
<dbReference type="NCBIfam" id="TIGR00202">
    <property type="entry name" value="csrA"/>
    <property type="match status" value="1"/>
</dbReference>
<comment type="subunit">
    <text evidence="5">Homodimer; the beta-strands of each monomer intercalate to form a hydrophobic core, while the alpha-helices form wings that extend away from the core.</text>
</comment>
<sequence>MLVLTRRLNQSIQIGDDIVVTVLEVRGDQVRIGIDAPRTTRIHRAEILQQIGQENAEAARSAPSDVDAVLGLLPKPEPHA</sequence>
<comment type="function">
    <text evidence="5">A translational regulator that binds mRNA to regulate translation initiation and/or mRNA stability. Usually binds in the 5'-UTR at or near the Shine-Dalgarno sequence preventing ribosome-binding, thus repressing translation. Its main target seems to be the major flagellin gene, while its function is anatagonized by FliW.</text>
</comment>
<organism evidence="6">
    <name type="scientific">uncultured Armatimonadetes bacterium</name>
    <dbReference type="NCBI Taxonomy" id="157466"/>
    <lineage>
        <taxon>Bacteria</taxon>
        <taxon>Bacillati</taxon>
        <taxon>Armatimonadota</taxon>
        <taxon>environmental samples</taxon>
    </lineage>
</organism>